<sequence length="266" mass="29833">MHSLEVVPHCLDILSRLQQLILHRLGPSSKFFQLMMSINMVKVRVVLLLLQLPALLFDVIKLSPQVVDLSLEVDGSFLSNSHHLQPSAPLKFSDLAPKASHFLIHNTDDLTRVLLGGASGFSLSRTLRRSSHRGLPSHMRRWLAGSSRSGQCPPLGILEKYDRIAPRVGHHLGRQDLPPLEAHLDHGVEQEPQPRLKGVYQQHECLCIHRGHTPHPPGLDLKELSTTLGEVPEKDEEKDEEEEEDEKDIPTRVGKATEGAREIQED</sequence>
<proteinExistence type="predicted"/>
<feature type="region of interest" description="Disordered" evidence="1">
    <location>
        <begin position="212"/>
        <end position="266"/>
    </location>
</feature>
<dbReference type="EMBL" id="KV875446">
    <property type="protein sequence ID" value="RZR70569.1"/>
    <property type="molecule type" value="Genomic_DNA"/>
</dbReference>
<accession>A0A445M8K5</accession>
<feature type="compositionally biased region" description="Acidic residues" evidence="1">
    <location>
        <begin position="233"/>
        <end position="247"/>
    </location>
</feature>
<evidence type="ECO:0000313" key="2">
    <source>
        <dbReference type="EMBL" id="RZR70569.1"/>
    </source>
</evidence>
<gene>
    <name evidence="2" type="ORF">BHM03_00000446</name>
</gene>
<reference evidence="2" key="1">
    <citation type="journal article" date="2018" name="Data Brief">
        <title>Genome sequence data from 17 accessions of Ensete ventricosum, a staple food crop for millions in Ethiopia.</title>
        <authorList>
            <person name="Yemataw Z."/>
            <person name="Muzemil S."/>
            <person name="Ambachew D."/>
            <person name="Tripathi L."/>
            <person name="Tesfaye K."/>
            <person name="Chala A."/>
            <person name="Farbos A."/>
            <person name="O'Neill P."/>
            <person name="Moore K."/>
            <person name="Grant M."/>
            <person name="Studholme D.J."/>
        </authorList>
    </citation>
    <scope>NUCLEOTIDE SEQUENCE [LARGE SCALE GENOMIC DNA]</scope>
    <source>
        <tissue evidence="2">Leaf</tissue>
    </source>
</reference>
<name>A0A445M8K5_ENSVE</name>
<dbReference type="Proteomes" id="UP000290560">
    <property type="component" value="Unassembled WGS sequence"/>
</dbReference>
<evidence type="ECO:0000256" key="1">
    <source>
        <dbReference type="SAM" id="MobiDB-lite"/>
    </source>
</evidence>
<dbReference type="AlphaFoldDB" id="A0A445M8K5"/>
<protein>
    <submittedName>
        <fullName evidence="2">Uncharacterized protein</fullName>
    </submittedName>
</protein>
<organism evidence="2">
    <name type="scientific">Ensete ventricosum</name>
    <name type="common">Abyssinian banana</name>
    <name type="synonym">Musa ensete</name>
    <dbReference type="NCBI Taxonomy" id="4639"/>
    <lineage>
        <taxon>Eukaryota</taxon>
        <taxon>Viridiplantae</taxon>
        <taxon>Streptophyta</taxon>
        <taxon>Embryophyta</taxon>
        <taxon>Tracheophyta</taxon>
        <taxon>Spermatophyta</taxon>
        <taxon>Magnoliopsida</taxon>
        <taxon>Liliopsida</taxon>
        <taxon>Zingiberales</taxon>
        <taxon>Musaceae</taxon>
        <taxon>Ensete</taxon>
    </lineage>
</organism>